<dbReference type="Pfam" id="PF02714">
    <property type="entry name" value="RSN1_7TM"/>
    <property type="match status" value="1"/>
</dbReference>
<feature type="transmembrane region" description="Helical" evidence="8">
    <location>
        <begin position="21"/>
        <end position="47"/>
    </location>
</feature>
<evidence type="ECO:0000256" key="5">
    <source>
        <dbReference type="ARBA" id="ARBA00022989"/>
    </source>
</evidence>
<feature type="compositionally biased region" description="Basic and acidic residues" evidence="7">
    <location>
        <begin position="192"/>
        <end position="204"/>
    </location>
</feature>
<dbReference type="OrthoDB" id="1076608at2759"/>
<evidence type="ECO:0000256" key="4">
    <source>
        <dbReference type="ARBA" id="ARBA00022692"/>
    </source>
</evidence>
<evidence type="ECO:0000256" key="2">
    <source>
        <dbReference type="ARBA" id="ARBA00007779"/>
    </source>
</evidence>
<keyword evidence="6 8" id="KW-0472">Membrane</keyword>
<dbReference type="InterPro" id="IPR032880">
    <property type="entry name" value="CSC1/OSCA1-like_N"/>
</dbReference>
<feature type="region of interest" description="Disordered" evidence="7">
    <location>
        <begin position="321"/>
        <end position="366"/>
    </location>
</feature>
<feature type="transmembrane region" description="Helical" evidence="8">
    <location>
        <begin position="507"/>
        <end position="530"/>
    </location>
</feature>
<evidence type="ECO:0000256" key="6">
    <source>
        <dbReference type="ARBA" id="ARBA00023136"/>
    </source>
</evidence>
<accession>A0A9P1M6V4</accession>
<dbReference type="Pfam" id="PF14703">
    <property type="entry name" value="PHM7_cyt"/>
    <property type="match status" value="2"/>
</dbReference>
<keyword evidence="3" id="KW-0813">Transport</keyword>
<feature type="transmembrane region" description="Helical" evidence="8">
    <location>
        <begin position="733"/>
        <end position="751"/>
    </location>
</feature>
<feature type="domain" description="CSC1/OSCA1-like cytosolic" evidence="11">
    <location>
        <begin position="138"/>
        <end position="205"/>
    </location>
</feature>
<gene>
    <name evidence="12" type="ORF">PPNO1_LOCUS469</name>
</gene>
<evidence type="ECO:0008006" key="14">
    <source>
        <dbReference type="Google" id="ProtNLM"/>
    </source>
</evidence>
<comment type="subcellular location">
    <subcellularLocation>
        <location evidence="1">Membrane</location>
        <topology evidence="1">Multi-pass membrane protein</topology>
    </subcellularLocation>
</comment>
<evidence type="ECO:0000259" key="10">
    <source>
        <dbReference type="Pfam" id="PF13967"/>
    </source>
</evidence>
<sequence>MLRALMKFNDREIIEKCGLDAYFFLRYLKTLLIIFIPIATVVLPILIPLNYIGGQGQEVVADTDDNESTDPNAVTGLDTLAWGNITAQNTERYWAHLILALLVIGWVCTVFFFELRVYIKVRQDYLTSAEHRLRASATTVLVNSIPSKWMSEEALRGLFDVFPGGIRNVWLNRDMQELLDKVHEREKVHAKLEKRQKLEDDQAKRMAAAGEGISSGHHEEDPQDIADVVSDDQSTSNGHGPARPDSSKGLRIADVGAGFVKVGQGLLGGVGKAGKGFKTFGQEVEGTLETTNGFATIAPASIADSSKPPTRGSDQRRVHIAEDATHGTSARTATPNNPSHRRDASQDTMLSKARPSESQAQPPAFGNTVRKAANMDDMYIKEDGEQHEYPEYYRVPVNKEAANAEDAPAAWENWVRKKDRPTHRLARFSWTPDWFFGIPGVSPKVDTIDWCRKELARLNMEIEEDQKHPERYPLMPSAFIQFNHQEIEISPKDVIWDNMAINWWQEWARAALVTVVVVGMLILWAIPVAFTATLGQLDSLVKRFEWLSFLESDPKVKQVAQVVVGVLPAIFLSLLLVLVPLILGVLAEFKGVKTGSQKTEFVQLYFFAFLFIQVFLIVSITSFFVASVDELFSNLASLSNVNEVLNLLAENLPKAANYFFSYMILQALSTSSGTLLQIGALLTWYVLAKILDSTARNKWSRNTKLHQIKWGSFFPVYTNFACIALIYSVVAPLISIFAIITFSLLWVAQRYSMLYVTRFEHDTGGVLYPRAINQTFTGLYVMELALAGLFFIVRDENGNAACTVQGIIMLIALGFTILFQSLLNMSFGPLFRYLPITFEDEACIRDEVFGRDQARRLGLVDDLDDEGDDLDRTKQETGSNLGRFSTQDDDIELRKMRGQNGGQRAGTFNPVKKIGSWAHKGGSKAGRALTFNRQERRQSRSAAEYRRLLKEKDVEKQRAIGEALFGGYHDEIEDLTPEERCSRTTMANEGTALDSKCRVVYGRAPPDFSEVDLINL</sequence>
<proteinExistence type="inferred from homology"/>
<feature type="domain" description="CSC1/OSCA1-like N-terminal transmembrane" evidence="10">
    <location>
        <begin position="3"/>
        <end position="114"/>
    </location>
</feature>
<feature type="domain" description="CSC1/OSCA1-like 7TM region" evidence="9">
    <location>
        <begin position="510"/>
        <end position="790"/>
    </location>
</feature>
<comment type="caution">
    <text evidence="12">The sequence shown here is derived from an EMBL/GenBank/DDBJ whole genome shotgun (WGS) entry which is preliminary data.</text>
</comment>
<dbReference type="PANTHER" id="PTHR13018:SF20">
    <property type="entry name" value="SPORULATION-SPECIFIC PROTEIN 75"/>
    <property type="match status" value="1"/>
</dbReference>
<dbReference type="InterPro" id="IPR003864">
    <property type="entry name" value="CSC1/OSCA1-like_7TM"/>
</dbReference>
<dbReference type="Pfam" id="PF13967">
    <property type="entry name" value="RSN1_TM"/>
    <property type="match status" value="1"/>
</dbReference>
<dbReference type="EMBL" id="CALLCH030000001">
    <property type="protein sequence ID" value="CAI4210668.1"/>
    <property type="molecule type" value="Genomic_DNA"/>
</dbReference>
<keyword evidence="4 8" id="KW-0812">Transmembrane</keyword>
<feature type="transmembrane region" description="Helical" evidence="8">
    <location>
        <begin position="604"/>
        <end position="626"/>
    </location>
</feature>
<feature type="transmembrane region" description="Helical" evidence="8">
    <location>
        <begin position="93"/>
        <end position="113"/>
    </location>
</feature>
<dbReference type="GO" id="GO:0005886">
    <property type="term" value="C:plasma membrane"/>
    <property type="evidence" value="ECO:0007669"/>
    <property type="project" value="TreeGrafter"/>
</dbReference>
<protein>
    <recommendedName>
        <fullName evidence="14">DUF221-domain-containing protein</fullName>
    </recommendedName>
</protein>
<dbReference type="InterPro" id="IPR045122">
    <property type="entry name" value="Csc1-like"/>
</dbReference>
<organism evidence="12 13">
    <name type="scientific">Parascedosporium putredinis</name>
    <dbReference type="NCBI Taxonomy" id="1442378"/>
    <lineage>
        <taxon>Eukaryota</taxon>
        <taxon>Fungi</taxon>
        <taxon>Dikarya</taxon>
        <taxon>Ascomycota</taxon>
        <taxon>Pezizomycotina</taxon>
        <taxon>Sordariomycetes</taxon>
        <taxon>Hypocreomycetidae</taxon>
        <taxon>Microascales</taxon>
        <taxon>Microascaceae</taxon>
        <taxon>Parascedosporium</taxon>
    </lineage>
</organism>
<feature type="transmembrane region" description="Helical" evidence="8">
    <location>
        <begin position="659"/>
        <end position="687"/>
    </location>
</feature>
<evidence type="ECO:0000256" key="7">
    <source>
        <dbReference type="SAM" id="MobiDB-lite"/>
    </source>
</evidence>
<comment type="similarity">
    <text evidence="2">Belongs to the CSC1 (TC 1.A.17) family.</text>
</comment>
<evidence type="ECO:0000259" key="11">
    <source>
        <dbReference type="Pfam" id="PF14703"/>
    </source>
</evidence>
<keyword evidence="13" id="KW-1185">Reference proteome</keyword>
<reference evidence="12" key="1">
    <citation type="submission" date="2022-11" db="EMBL/GenBank/DDBJ databases">
        <authorList>
            <person name="Scott C."/>
            <person name="Bruce N."/>
        </authorList>
    </citation>
    <scope>NUCLEOTIDE SEQUENCE</scope>
</reference>
<dbReference type="PANTHER" id="PTHR13018">
    <property type="entry name" value="PROBABLE MEMBRANE PROTEIN DUF221-RELATED"/>
    <property type="match status" value="1"/>
</dbReference>
<feature type="transmembrane region" description="Helical" evidence="8">
    <location>
        <begin position="804"/>
        <end position="823"/>
    </location>
</feature>
<evidence type="ECO:0000256" key="8">
    <source>
        <dbReference type="SAM" id="Phobius"/>
    </source>
</evidence>
<feature type="compositionally biased region" description="Polar residues" evidence="7">
    <location>
        <begin position="326"/>
        <end position="338"/>
    </location>
</feature>
<dbReference type="InterPro" id="IPR027815">
    <property type="entry name" value="CSC1/OSCA1-like_cyt"/>
</dbReference>
<feature type="transmembrane region" description="Helical" evidence="8">
    <location>
        <begin position="559"/>
        <end position="583"/>
    </location>
</feature>
<feature type="transmembrane region" description="Helical" evidence="8">
    <location>
        <begin position="771"/>
        <end position="792"/>
    </location>
</feature>
<dbReference type="Proteomes" id="UP000838763">
    <property type="component" value="Unassembled WGS sequence"/>
</dbReference>
<keyword evidence="5 8" id="KW-1133">Transmembrane helix</keyword>
<evidence type="ECO:0000313" key="13">
    <source>
        <dbReference type="Proteomes" id="UP000838763"/>
    </source>
</evidence>
<evidence type="ECO:0000256" key="3">
    <source>
        <dbReference type="ARBA" id="ARBA00022448"/>
    </source>
</evidence>
<feature type="region of interest" description="Disordered" evidence="7">
    <location>
        <begin position="192"/>
        <end position="249"/>
    </location>
</feature>
<evidence type="ECO:0000313" key="12">
    <source>
        <dbReference type="EMBL" id="CAI4210668.1"/>
    </source>
</evidence>
<evidence type="ECO:0000256" key="1">
    <source>
        <dbReference type="ARBA" id="ARBA00004141"/>
    </source>
</evidence>
<evidence type="ECO:0000259" key="9">
    <source>
        <dbReference type="Pfam" id="PF02714"/>
    </source>
</evidence>
<dbReference type="GO" id="GO:0005227">
    <property type="term" value="F:calcium-activated cation channel activity"/>
    <property type="evidence" value="ECO:0007669"/>
    <property type="project" value="InterPro"/>
</dbReference>
<name>A0A9P1M6V4_9PEZI</name>
<dbReference type="AlphaFoldDB" id="A0A9P1M6V4"/>
<feature type="domain" description="CSC1/OSCA1-like cytosolic" evidence="11">
    <location>
        <begin position="434"/>
        <end position="486"/>
    </location>
</feature>